<dbReference type="PROSITE" id="PS50910">
    <property type="entry name" value="HEPN"/>
    <property type="match status" value="1"/>
</dbReference>
<evidence type="ECO:0000313" key="3">
    <source>
        <dbReference type="Proteomes" id="UP000824002"/>
    </source>
</evidence>
<reference evidence="2" key="2">
    <citation type="journal article" date="2021" name="PeerJ">
        <title>Extensive microbial diversity within the chicken gut microbiome revealed by metagenomics and culture.</title>
        <authorList>
            <person name="Gilroy R."/>
            <person name="Ravi A."/>
            <person name="Getino M."/>
            <person name="Pursley I."/>
            <person name="Horton D.L."/>
            <person name="Alikhan N.F."/>
            <person name="Baker D."/>
            <person name="Gharbi K."/>
            <person name="Hall N."/>
            <person name="Watson M."/>
            <person name="Adriaenssens E.M."/>
            <person name="Foster-Nyarko E."/>
            <person name="Jarju S."/>
            <person name="Secka A."/>
            <person name="Antonio M."/>
            <person name="Oren A."/>
            <person name="Chaudhuri R.R."/>
            <person name="La Ragione R."/>
            <person name="Hildebrand F."/>
            <person name="Pallen M.J."/>
        </authorList>
    </citation>
    <scope>NUCLEOTIDE SEQUENCE</scope>
    <source>
        <strain evidence="2">CHK199-13235</strain>
    </source>
</reference>
<organism evidence="2 3">
    <name type="scientific">Candidatus Merdivicinus excrementipullorum</name>
    <dbReference type="NCBI Taxonomy" id="2840867"/>
    <lineage>
        <taxon>Bacteria</taxon>
        <taxon>Bacillati</taxon>
        <taxon>Bacillota</taxon>
        <taxon>Clostridia</taxon>
        <taxon>Eubacteriales</taxon>
        <taxon>Oscillospiraceae</taxon>
        <taxon>Oscillospiraceae incertae sedis</taxon>
        <taxon>Candidatus Merdivicinus</taxon>
    </lineage>
</organism>
<protein>
    <submittedName>
        <fullName evidence="2">HEPN domain-containing protein</fullName>
    </submittedName>
</protein>
<name>A0A9D1FNK0_9FIRM</name>
<comment type="caution">
    <text evidence="2">The sequence shown here is derived from an EMBL/GenBank/DDBJ whole genome shotgun (WGS) entry which is preliminary data.</text>
</comment>
<dbReference type="AlphaFoldDB" id="A0A9D1FNK0"/>
<dbReference type="Gene3D" id="1.20.120.330">
    <property type="entry name" value="Nucleotidyltransferases domain 2"/>
    <property type="match status" value="1"/>
</dbReference>
<gene>
    <name evidence="2" type="ORF">IAB51_08480</name>
</gene>
<dbReference type="InterPro" id="IPR007842">
    <property type="entry name" value="HEPN_dom"/>
</dbReference>
<evidence type="ECO:0000259" key="1">
    <source>
        <dbReference type="PROSITE" id="PS50910"/>
    </source>
</evidence>
<dbReference type="Pfam" id="PF05168">
    <property type="entry name" value="HEPN"/>
    <property type="match status" value="1"/>
</dbReference>
<reference evidence="2" key="1">
    <citation type="submission" date="2020-10" db="EMBL/GenBank/DDBJ databases">
        <authorList>
            <person name="Gilroy R."/>
        </authorList>
    </citation>
    <scope>NUCLEOTIDE SEQUENCE</scope>
    <source>
        <strain evidence="2">CHK199-13235</strain>
    </source>
</reference>
<sequence>MTRRRHNPTDSRRFQDWLNAAYDDLRAAELLIQDDTLHNATAFHCQQCAEKVLKGYILARDEQAVDGHNLTWLCKRACRIDPEFSQWLDESAALNKFYIETRYPTDIPTEISDEQVGRLLEMTRQLFQYVVEGLNAWDELDELEAY</sequence>
<dbReference type="SUPFAM" id="SSF81593">
    <property type="entry name" value="Nucleotidyltransferase substrate binding subunit/domain"/>
    <property type="match status" value="1"/>
</dbReference>
<feature type="domain" description="HEPN" evidence="1">
    <location>
        <begin position="18"/>
        <end position="126"/>
    </location>
</feature>
<proteinExistence type="predicted"/>
<accession>A0A9D1FNK0</accession>
<dbReference type="EMBL" id="DVJP01000054">
    <property type="protein sequence ID" value="HIS76829.1"/>
    <property type="molecule type" value="Genomic_DNA"/>
</dbReference>
<dbReference type="SMART" id="SM00748">
    <property type="entry name" value="HEPN"/>
    <property type="match status" value="1"/>
</dbReference>
<evidence type="ECO:0000313" key="2">
    <source>
        <dbReference type="EMBL" id="HIS76829.1"/>
    </source>
</evidence>
<dbReference type="Proteomes" id="UP000824002">
    <property type="component" value="Unassembled WGS sequence"/>
</dbReference>